<keyword evidence="7" id="KW-1133">Transmembrane helix</keyword>
<dbReference type="GO" id="GO:0009055">
    <property type="term" value="F:electron transfer activity"/>
    <property type="evidence" value="ECO:0007669"/>
    <property type="project" value="InterPro"/>
</dbReference>
<dbReference type="STRING" id="197461.A3843_08690"/>
<dbReference type="RefSeq" id="WP_028480536.1">
    <property type="nucleotide sequence ID" value="NZ_LVVZ01000014.1"/>
</dbReference>
<keyword evidence="2 6" id="KW-0349">Heme</keyword>
<keyword evidence="10" id="KW-1185">Reference proteome</keyword>
<evidence type="ECO:0000256" key="3">
    <source>
        <dbReference type="ARBA" id="ARBA00022723"/>
    </source>
</evidence>
<dbReference type="AlphaFoldDB" id="A0A1U7JIC7"/>
<dbReference type="SUPFAM" id="SSF46626">
    <property type="entry name" value="Cytochrome c"/>
    <property type="match status" value="1"/>
</dbReference>
<keyword evidence="3 6" id="KW-0479">Metal-binding</keyword>
<dbReference type="InterPro" id="IPR036909">
    <property type="entry name" value="Cyt_c-like_dom_sf"/>
</dbReference>
<evidence type="ECO:0000256" key="4">
    <source>
        <dbReference type="ARBA" id="ARBA00022982"/>
    </source>
</evidence>
<keyword evidence="7" id="KW-0472">Membrane</keyword>
<proteinExistence type="predicted"/>
<name>A0A1U7JIC7_9HYPH</name>
<dbReference type="EMBL" id="LVVZ01000014">
    <property type="protein sequence ID" value="OKL44455.1"/>
    <property type="molecule type" value="Genomic_DNA"/>
</dbReference>
<comment type="caution">
    <text evidence="9">The sequence shown here is derived from an EMBL/GenBank/DDBJ whole genome shotgun (WGS) entry which is preliminary data.</text>
</comment>
<dbReference type="PANTHER" id="PTHR11961">
    <property type="entry name" value="CYTOCHROME C"/>
    <property type="match status" value="1"/>
</dbReference>
<evidence type="ECO:0000256" key="6">
    <source>
        <dbReference type="PROSITE-ProRule" id="PRU00433"/>
    </source>
</evidence>
<keyword evidence="4" id="KW-0249">Electron transport</keyword>
<dbReference type="GO" id="GO:0020037">
    <property type="term" value="F:heme binding"/>
    <property type="evidence" value="ECO:0007669"/>
    <property type="project" value="InterPro"/>
</dbReference>
<evidence type="ECO:0000313" key="9">
    <source>
        <dbReference type="EMBL" id="OKL44455.1"/>
    </source>
</evidence>
<dbReference type="InterPro" id="IPR002327">
    <property type="entry name" value="Cyt_c_1A/1B"/>
</dbReference>
<evidence type="ECO:0000256" key="1">
    <source>
        <dbReference type="ARBA" id="ARBA00022448"/>
    </source>
</evidence>
<feature type="domain" description="Cytochrome c" evidence="8">
    <location>
        <begin position="71"/>
        <end position="174"/>
    </location>
</feature>
<accession>A0A1U7JIC7</accession>
<evidence type="ECO:0000259" key="8">
    <source>
        <dbReference type="PROSITE" id="PS51007"/>
    </source>
</evidence>
<sequence>MDSFELNKIAGAILFALVAVMGFGVISDIIFAPHQPEQRGYEIAVATTGEDGAEAEAEPQVEPIEVRLASASADDGAKQFRKCAACHSAEQGGANKVGPALWGVVNRAPATHEGFSYSSAMQEFAQTHDAWTFEQLDEFIAAPRDHVPGTTMGFAGLRKPQDRAALIAYLNSLSENPVPVQ</sequence>
<evidence type="ECO:0000256" key="2">
    <source>
        <dbReference type="ARBA" id="ARBA00022617"/>
    </source>
</evidence>
<dbReference type="PROSITE" id="PS51007">
    <property type="entry name" value="CYTC"/>
    <property type="match status" value="1"/>
</dbReference>
<keyword evidence="5 6" id="KW-0408">Iron</keyword>
<evidence type="ECO:0000313" key="10">
    <source>
        <dbReference type="Proteomes" id="UP000185783"/>
    </source>
</evidence>
<keyword evidence="7" id="KW-0812">Transmembrane</keyword>
<dbReference type="Pfam" id="PF00034">
    <property type="entry name" value="Cytochrom_C"/>
    <property type="match status" value="1"/>
</dbReference>
<dbReference type="Gene3D" id="1.10.760.10">
    <property type="entry name" value="Cytochrome c-like domain"/>
    <property type="match status" value="1"/>
</dbReference>
<organism evidence="9 10">
    <name type="scientific">Pseudovibrio exalbescens</name>
    <dbReference type="NCBI Taxonomy" id="197461"/>
    <lineage>
        <taxon>Bacteria</taxon>
        <taxon>Pseudomonadati</taxon>
        <taxon>Pseudomonadota</taxon>
        <taxon>Alphaproteobacteria</taxon>
        <taxon>Hyphomicrobiales</taxon>
        <taxon>Stappiaceae</taxon>
        <taxon>Pseudovibrio</taxon>
    </lineage>
</organism>
<reference evidence="9 10" key="1">
    <citation type="submission" date="2016-03" db="EMBL/GenBank/DDBJ databases">
        <title>Genome sequence of Nesiotobacter sp. nov., a moderately halophilic alphaproteobacterium isolated from the Yellow Sea, China.</title>
        <authorList>
            <person name="Zhang G."/>
            <person name="Zhang R."/>
        </authorList>
    </citation>
    <scope>NUCLEOTIDE SEQUENCE [LARGE SCALE GENOMIC DNA]</scope>
    <source>
        <strain evidence="9 10">WB1-6</strain>
    </source>
</reference>
<evidence type="ECO:0000256" key="7">
    <source>
        <dbReference type="SAM" id="Phobius"/>
    </source>
</evidence>
<feature type="transmembrane region" description="Helical" evidence="7">
    <location>
        <begin position="12"/>
        <end position="31"/>
    </location>
</feature>
<dbReference type="InterPro" id="IPR009056">
    <property type="entry name" value="Cyt_c-like_dom"/>
</dbReference>
<evidence type="ECO:0000256" key="5">
    <source>
        <dbReference type="ARBA" id="ARBA00023004"/>
    </source>
</evidence>
<dbReference type="GO" id="GO:0046872">
    <property type="term" value="F:metal ion binding"/>
    <property type="evidence" value="ECO:0007669"/>
    <property type="project" value="UniProtKB-KW"/>
</dbReference>
<dbReference type="Proteomes" id="UP000185783">
    <property type="component" value="Unassembled WGS sequence"/>
</dbReference>
<dbReference type="PRINTS" id="PR00604">
    <property type="entry name" value="CYTCHRMECIAB"/>
</dbReference>
<keyword evidence="1" id="KW-0813">Transport</keyword>
<protein>
    <submittedName>
        <fullName evidence="9">Cytochrome C</fullName>
    </submittedName>
</protein>
<gene>
    <name evidence="9" type="ORF">A3843_08690</name>
</gene>